<keyword evidence="1" id="KW-0812">Transmembrane</keyword>
<dbReference type="EMBL" id="CP060811">
    <property type="protein sequence ID" value="QQN89477.1"/>
    <property type="molecule type" value="Genomic_DNA"/>
</dbReference>
<evidence type="ECO:0000256" key="1">
    <source>
        <dbReference type="SAM" id="Phobius"/>
    </source>
</evidence>
<dbReference type="AlphaFoldDB" id="A0A7T7WKS1"/>
<evidence type="ECO:0000313" key="2">
    <source>
        <dbReference type="EMBL" id="QQN89477.1"/>
    </source>
</evidence>
<evidence type="ECO:0000313" key="3">
    <source>
        <dbReference type="Proteomes" id="UP000596079"/>
    </source>
</evidence>
<name>A0A7T7WKS1_9GAMM</name>
<keyword evidence="1" id="KW-1133">Transmembrane helix</keyword>
<organism evidence="2 3">
    <name type="scientific">Acinetobacter variabilis</name>
    <dbReference type="NCBI Taxonomy" id="70346"/>
    <lineage>
        <taxon>Bacteria</taxon>
        <taxon>Pseudomonadati</taxon>
        <taxon>Pseudomonadota</taxon>
        <taxon>Gammaproteobacteria</taxon>
        <taxon>Moraxellales</taxon>
        <taxon>Moraxellaceae</taxon>
        <taxon>Acinetobacter</taxon>
    </lineage>
</organism>
<dbReference type="Proteomes" id="UP000596079">
    <property type="component" value="Chromosome"/>
</dbReference>
<sequence length="487" mass="57652">MIKFIISAFLIFTILVGTLAIYYWRDSNYDPSQMDLIWSFILLPVSLCLLILSPYFIYKTIQNFRNKKLQQQKDQELSILVQQKEKQAVNLAQQTAQHYTLNILSSAAWHCFGENEEIIQFMQQFRSPELDFQLSNNYGLPLLSYRITVLDQWLEKTQDDDEDQSLILTTRERRIQQLIRQQLQQHEHSLQGISQQLKRSALFYESDFAYQYRIHPGWNPENLHENFNEKEDISHKEIETVVRLNRLNVYILLAENLIHTWDDQVFQTQLLQQLEDDYSFRADHLHIEFYYFSQPKAYASYIELLQEIAQQPEQANLIIMVDSEIDQDWLDEQLWQNEQYIASEYAASWCLTAEQVVLEVVPVLQKIRISTQMKELKNYLTEQQLDLAGQIEKEQAFVLLLDETKKSKNLNQLQQTFIPIGVHPEFFIYIQSFIGNTQCLGHIFGMMLVTQMRNNIITMTYSLEQENTYIYCENKDLEKIEATALVA</sequence>
<reference evidence="2 3" key="1">
    <citation type="submission" date="2020-08" db="EMBL/GenBank/DDBJ databases">
        <title>Emergence of ISAba1-mediated novel tet(X) in Acinetobacter variabilis from a chicken farm.</title>
        <authorList>
            <person name="Peng K."/>
            <person name="Li R."/>
        </authorList>
    </citation>
    <scope>NUCLEOTIDE SEQUENCE [LARGE SCALE GENOMIC DNA]</scope>
    <source>
        <strain evidence="2 3">XM9F202-2</strain>
    </source>
</reference>
<feature type="transmembrane region" description="Helical" evidence="1">
    <location>
        <begin position="36"/>
        <end position="58"/>
    </location>
</feature>
<accession>A0A7T7WKS1</accession>
<dbReference type="RefSeq" id="WP_200230768.1">
    <property type="nucleotide sequence ID" value="NZ_CP060811.1"/>
</dbReference>
<keyword evidence="1" id="KW-0472">Membrane</keyword>
<protein>
    <submittedName>
        <fullName evidence="2">Uncharacterized protein</fullName>
    </submittedName>
</protein>
<proteinExistence type="predicted"/>
<gene>
    <name evidence="2" type="ORF">IAQ69_07460</name>
</gene>